<accession>A0ABD1Z6K1</accession>
<evidence type="ECO:0000259" key="2">
    <source>
        <dbReference type="Pfam" id="PF11707"/>
    </source>
</evidence>
<evidence type="ECO:0000313" key="5">
    <source>
        <dbReference type="Proteomes" id="UP001605036"/>
    </source>
</evidence>
<name>A0ABD1Z6K1_9MARC</name>
<organism evidence="4 5">
    <name type="scientific">Riccia fluitans</name>
    <dbReference type="NCBI Taxonomy" id="41844"/>
    <lineage>
        <taxon>Eukaryota</taxon>
        <taxon>Viridiplantae</taxon>
        <taxon>Streptophyta</taxon>
        <taxon>Embryophyta</taxon>
        <taxon>Marchantiophyta</taxon>
        <taxon>Marchantiopsida</taxon>
        <taxon>Marchantiidae</taxon>
        <taxon>Marchantiales</taxon>
        <taxon>Ricciaceae</taxon>
        <taxon>Riccia</taxon>
    </lineage>
</organism>
<gene>
    <name evidence="4" type="ORF">R1flu_010878</name>
</gene>
<keyword evidence="5" id="KW-1185">Reference proteome</keyword>
<protein>
    <recommendedName>
        <fullName evidence="6">Nucleolar pre-ribosomal-associated protein 1</fullName>
    </recommendedName>
</protein>
<dbReference type="InterPro" id="IPR021714">
    <property type="entry name" value="URB1_N"/>
</dbReference>
<proteinExistence type="predicted"/>
<feature type="compositionally biased region" description="Acidic residues" evidence="1">
    <location>
        <begin position="1"/>
        <end position="16"/>
    </location>
</feature>
<reference evidence="4 5" key="1">
    <citation type="submission" date="2024-09" db="EMBL/GenBank/DDBJ databases">
        <title>Chromosome-scale assembly of Riccia fluitans.</title>
        <authorList>
            <person name="Paukszto L."/>
            <person name="Sawicki J."/>
            <person name="Karawczyk K."/>
            <person name="Piernik-Szablinska J."/>
            <person name="Szczecinska M."/>
            <person name="Mazdziarz M."/>
        </authorList>
    </citation>
    <scope>NUCLEOTIDE SEQUENCE [LARGE SCALE GENOMIC DNA]</scope>
    <source>
        <strain evidence="4">Rf_01</strain>
        <tissue evidence="4">Aerial parts of the thallus</tissue>
    </source>
</reference>
<evidence type="ECO:0000259" key="3">
    <source>
        <dbReference type="Pfam" id="PF16201"/>
    </source>
</evidence>
<feature type="region of interest" description="Disordered" evidence="1">
    <location>
        <begin position="599"/>
        <end position="624"/>
    </location>
</feature>
<evidence type="ECO:0000256" key="1">
    <source>
        <dbReference type="SAM" id="MobiDB-lite"/>
    </source>
</evidence>
<feature type="region of interest" description="Disordered" evidence="1">
    <location>
        <begin position="954"/>
        <end position="976"/>
    </location>
</feature>
<dbReference type="PANTHER" id="PTHR13500:SF0">
    <property type="entry name" value="NUCLEOLAR PRE-RIBOSOMAL-ASSOCIATED PROTEIN 1"/>
    <property type="match status" value="1"/>
</dbReference>
<dbReference type="Pfam" id="PF16201">
    <property type="entry name" value="NopRA1"/>
    <property type="match status" value="1"/>
</dbReference>
<dbReference type="Proteomes" id="UP001605036">
    <property type="component" value="Unassembled WGS sequence"/>
</dbReference>
<feature type="domain" description="URB1 C-terminal" evidence="3">
    <location>
        <begin position="2174"/>
        <end position="2364"/>
    </location>
</feature>
<evidence type="ECO:0008006" key="6">
    <source>
        <dbReference type="Google" id="ProtNLM"/>
    </source>
</evidence>
<sequence length="2797" mass="309996">MEMEEDPNYEDQETELANEVPLEHGEPEDEELEGELGYAPLGPDILHDETTRLAVRLGYQDEGERLVGLSDMRNAITGKQGENILVSYVLASPQCAELMNIWLAGPASPPAVPLMQLLFEMFKHPLGKGEGQVQERDEDQRRRLMAVRLRLDKLARSLVRNRMKDIYSHLSSSQKSRQNAALLLLAAIVGRGRVLAIEIATTFDFTLEALRKLARPPRQQKPEYRKDMILKRPTRFAFVNFAMSFLEVGDPGLLRWILQKRPLYAGVLHNLSKDDETTVVKVLVLFQEVVMAPEMMVPRGLQSVLFGDATLDQLARVCADESLQLGREFAYDILLRVCTDPSHGLCPDSTEIWEASSGKTGAFGGGQARLLRLMSRLKVIEVDAHRDVLLATGRARPKFAAAYLAAIPFSLEPRVSPAWFTAMSLIATLIPLASQPPPFTSLARQGAMAPAHDGPLIRGALLSLLPPALSRLVLNRGLQHADTLVKHACLRVLQEALLSLRRLLEAVDAATVACSEPGPLPADVSGTIEGVNEISLRPDDGESRQMSWRRLSQSIQDTMRAHLPDPNILYGLLNSRKTVPDADGKGLISTSLKEGSLELSKKRKRANASSGNQSEERRVTSGGTQDYESVILQLWGPEATMDAGRTDDYEVLLHSKVLDVLAAFQKVLPIALADTGFDAFKLLPDNPIHMPIVQQNALTALLLGVTGYTTTSSDNPRRVIGEFVGIGSAYKRLKPLLLLMLTTESKNVSEAAYYIIQRIMMITGAFDHNPAEISLWLDALVAWKIRKGHGLRSSKEDMNMCLKNSLSAGTIHASLVDFLAEAVGSVGRNIYRYLDRLQQNLSKFTLESDMDDIKSSDLKRGSNVAEFGPFVICAIDSCLRLMRSGSKTSSQQVAVAAYVGHVLHALLNYQVHPPVLASVLLAELSTETAVEALKTFQCSPVEILRHHSEDLLPSTKVTPRGSHSEPWETTHSSNSEAGKLPSVLKACKKDLKVPRVTKLEALRSLLLCTPVEELLANFPSIMEVFADFFDGDSSTLIALVGVHRNLLTKIWKSLPELFSLALELAGIVRDRNGDMVTSEDLKSPTLKSVDPKVLSGAVGLCALFLTCPFPLLFSAAIYGERGCLLTCRAFTKILQAAAVRIPSSNWVHAVRVVVSGINHLLAASSDGGSALDTCFTLLCDFFSYPSLKSGNVSLTPFGEDDKAVIEDYRLMILDLLNHPVLYNIFLSSDTLSDSSCPVVSELRRDSKDEKVCDTSLKRVLAAAASGVNAVDGHILALIKRLLESAKILVKSTFSSSLVHPLQSLQEDISVACRAFIRKALAILSKEVEASRGLGVVASPSLFAVSVLIPFSDPSYTIDFLLSLFPVGTGKVRKRKQGVAEDILGLYLVTLFVDSLSVASGKQGVLVHHFNGLMWEEQSERTPLSQRIFDLYERVSEQVMRNPSVLADLCLLSFLEAFDPKVAVVQKSKDHFPGFDKTRFADLPRCSPLAVLRHCLMRLNDVTSRIATLLVESSPVHLSEFGWLFARATGDRGQRVSTEFRISFADKLLVSSVKQKTSRAELSDNDLLEIWPAAKSYLKVKLAEESCEDKEIVDHVIAVYGSYLEELVSRSWDKFFSIESVKAWYARAHLRDLACDPCHHLPGRILEYCHRSPAGQLVEILRLCHSFHAGNIDLQNRLFRSILSDEGSKSFVGPEIAGEDIHRLVSKVFAEVSVLRYLIGSGLNLGSGVLEESHVVPEDKVNHVVLILEPQKDSTAARRFLTSLVYTLGTIYKSGGIDWRKEIGRSSVKTDPGRGEWLRFLEQELLTQVIRTAEELVELPLNLPSYFSVYKYALAMLLGYRYGEVLAMKAARYLSMLFLRCMEEEKDLSGRTVDFDELELLISHSKFLSSMLARDSGTVDITHLAGKHAGKGIAFNSLTSVLLLVGSPLVDHLAGPVKENTEAPAEILNSKDVDSLTLSQNPSEDTGSQKKIELVKLLRILLTLRLKQCTLDMGGSETPPLEQLLSVLLAAYGGTLSELDQEIFALMHEIESHGGPGFVGLSGLDYVWGEAALKRRKTKSSEIVPAKSEPEERDNLAELRRQTFKEDLLIDPRRCGLTVLFFPHKRPMPAPKVGIILSAKQFKDCPQGHRERTAGFVERELKAAAYDPAFLLPFAVHGLSIGCISAEEFVRLGLLAVAFASISSADETMRKSGYEVLAKYYALLESCPSFKSRRQIRLLMTYVKNSVSEAWQKLPRVLSIFAAEASCILMNPENHHYLTINRFLLRAPSLDIESIPLFQIMFGSGSVQYRSDRLWMLRLLAAGLGSSLDAHIYRRKFVLELLMSFYDSEMADAFTRKWVLQVLFQAALVRSCAKYLVQHTGLLSWLGSVAVNESNSNLQDNDGAGELASASLKIIETILSWGVVQSHLQTDGWEELSKVAVMFHRFLVRNSTSHCQKIFAKPTVNVMTLVLRISHRRKKHQTRFTLNIVGIQEVINWFKGGIPTTSIPEHLEETTKCLKMILHSSPPPILTLQDKIRLYKIASWGVQLVMESEQEAVFRDSVEDFSFLPRTSGKAESLSQKLRRWLAAALVLGDISRVKSHADCTTEVFTTCLEVVNFCQRSESLTIKDADNTVDEKLARLLLSVQGRVNSPAEVSALITQVAAIARLTLSTRFGGEDDGSSREFGEKIKSVLALLLSQLPCPQEVNSSWLWSFTGPWTDHGKRSLDELGADYGSYVSEVCAASLCFLQLLWSKRHESFSSYLVDLQSCLSENQFLASTVDDRPPRVRLIKRLALLQENFYHVLEERSLQANYISKEE</sequence>
<dbReference type="Pfam" id="PF11707">
    <property type="entry name" value="Npa1"/>
    <property type="match status" value="1"/>
</dbReference>
<dbReference type="InterPro" id="IPR032436">
    <property type="entry name" value="URB1_C"/>
</dbReference>
<dbReference type="SUPFAM" id="SSF48371">
    <property type="entry name" value="ARM repeat"/>
    <property type="match status" value="1"/>
</dbReference>
<dbReference type="InterPro" id="IPR039844">
    <property type="entry name" value="URB1"/>
</dbReference>
<feature type="domain" description="URB1 N-terminal" evidence="2">
    <location>
        <begin position="150"/>
        <end position="421"/>
    </location>
</feature>
<dbReference type="PANTHER" id="PTHR13500">
    <property type="entry name" value="NUCLEOLAR PRERIBOSOMAL-ASSOCIATED PROTEIN 1"/>
    <property type="match status" value="1"/>
</dbReference>
<feature type="region of interest" description="Disordered" evidence="1">
    <location>
        <begin position="1"/>
        <end position="32"/>
    </location>
</feature>
<dbReference type="EMBL" id="JBHFFA010000002">
    <property type="protein sequence ID" value="KAL2643291.1"/>
    <property type="molecule type" value="Genomic_DNA"/>
</dbReference>
<evidence type="ECO:0000313" key="4">
    <source>
        <dbReference type="EMBL" id="KAL2643291.1"/>
    </source>
</evidence>
<dbReference type="InterPro" id="IPR016024">
    <property type="entry name" value="ARM-type_fold"/>
</dbReference>
<comment type="caution">
    <text evidence="4">The sequence shown here is derived from an EMBL/GenBank/DDBJ whole genome shotgun (WGS) entry which is preliminary data.</text>
</comment>